<accession>A0A1B6BZP8</accession>
<proteinExistence type="predicted"/>
<feature type="non-terminal residue" evidence="2">
    <location>
        <position position="701"/>
    </location>
</feature>
<organism evidence="2">
    <name type="scientific">Clastoptera arizonana</name>
    <name type="common">Arizona spittle bug</name>
    <dbReference type="NCBI Taxonomy" id="38151"/>
    <lineage>
        <taxon>Eukaryota</taxon>
        <taxon>Metazoa</taxon>
        <taxon>Ecdysozoa</taxon>
        <taxon>Arthropoda</taxon>
        <taxon>Hexapoda</taxon>
        <taxon>Insecta</taxon>
        <taxon>Pterygota</taxon>
        <taxon>Neoptera</taxon>
        <taxon>Paraneoptera</taxon>
        <taxon>Hemiptera</taxon>
        <taxon>Auchenorrhyncha</taxon>
        <taxon>Cercopoidea</taxon>
        <taxon>Clastopteridae</taxon>
        <taxon>Clastoptera</taxon>
    </lineage>
</organism>
<dbReference type="GO" id="GO:0010032">
    <property type="term" value="P:meiotic chromosome condensation"/>
    <property type="evidence" value="ECO:0007669"/>
    <property type="project" value="TreeGrafter"/>
</dbReference>
<evidence type="ECO:0000256" key="1">
    <source>
        <dbReference type="ARBA" id="ARBA00023067"/>
    </source>
</evidence>
<keyword evidence="1" id="KW-0226">DNA condensation</keyword>
<evidence type="ECO:0008006" key="3">
    <source>
        <dbReference type="Google" id="ProtNLM"/>
    </source>
</evidence>
<dbReference type="PANTHER" id="PTHR14222">
    <property type="entry name" value="CONDENSIN"/>
    <property type="match status" value="1"/>
</dbReference>
<dbReference type="GO" id="GO:0000796">
    <property type="term" value="C:condensin complex"/>
    <property type="evidence" value="ECO:0007669"/>
    <property type="project" value="TreeGrafter"/>
</dbReference>
<evidence type="ECO:0000313" key="2">
    <source>
        <dbReference type="EMBL" id="JAS06445.1"/>
    </source>
</evidence>
<dbReference type="InterPro" id="IPR016024">
    <property type="entry name" value="ARM-type_fold"/>
</dbReference>
<name>A0A1B6BZP8_9HEMI</name>
<dbReference type="InterPro" id="IPR011989">
    <property type="entry name" value="ARM-like"/>
</dbReference>
<dbReference type="SUPFAM" id="SSF48371">
    <property type="entry name" value="ARM repeat"/>
    <property type="match status" value="1"/>
</dbReference>
<dbReference type="AlphaFoldDB" id="A0A1B6BZP8"/>
<dbReference type="EMBL" id="GEDC01030853">
    <property type="protein sequence ID" value="JAS06445.1"/>
    <property type="molecule type" value="Transcribed_RNA"/>
</dbReference>
<dbReference type="PANTHER" id="PTHR14222:SF1">
    <property type="entry name" value="CONDENSIN-2 COMPLEX SUBUNIT D3"/>
    <property type="match status" value="1"/>
</dbReference>
<sequence>MGLFEIFSKFQLQLLPARWIQEVLNDGFSNVVDFPSEFESYLANLDIKELLSSTIDFIQDGLNSPNKTNSWLNPEFNVIVGDELSNNPRKFKTWQDLVACKVNPRAMLCMLNILIRKGSNKCDEAENRELNLLSTHLYFLLLGIPGASAYNVFDPILYSHAIEKLKLYKFVHSEGSIKTTDKDSVEDEHNESESTLMNNDIETEKELLSVTLVKLINDMKIVFKNFRLIGQEDSLMLTIQILVWITRFETSKSCLDPTFVGPEKLVCRCALALRAYEVLLVLCSPHHGETKTALKNLITELLPSFLMTDLGKQKVSIKENVVIIEHSIMFLTKVLCELKDIGFIGIKALIQNICFKTPDRAESRSRTVQVIFDILDILPLPLYSIIFKWFLQFIYSEEARYRILALEMFYKLISVKVPDTARLKFQNENANIVNFSESKYVICAIVGRLRDISPTVQAKAMSLFGNILASNNTFTKNNIDDIFITSSLNGSKDALNKPFFDLLDFFRRKEKDDTKINKVNILPGPNSIIRVICISIERKKPLVKKAALQLLTNIFLLNNKWMTDDLLEMMSSYFSMNSLSIRKVVVQCFTNLVLKYPMNQKLLQLWTQGVLSVTGDPEIKSQEKIYEVMKTVILENIVPFKKQTESPLNNLPWNVLHIIIKKKLMNELLFVCDKWAIIGYIKPCNFEVIKTHVNTINNLPA</sequence>
<dbReference type="InterPro" id="IPR026971">
    <property type="entry name" value="CND1/NCAPD3"/>
</dbReference>
<dbReference type="GO" id="GO:0000779">
    <property type="term" value="C:condensed chromosome, centromeric region"/>
    <property type="evidence" value="ECO:0007669"/>
    <property type="project" value="TreeGrafter"/>
</dbReference>
<reference evidence="2" key="1">
    <citation type="submission" date="2015-12" db="EMBL/GenBank/DDBJ databases">
        <title>De novo transcriptome assembly of four potential Pierce s Disease insect vectors from Arizona vineyards.</title>
        <authorList>
            <person name="Tassone E.E."/>
        </authorList>
    </citation>
    <scope>NUCLEOTIDE SEQUENCE</scope>
</reference>
<gene>
    <name evidence="2" type="ORF">g.15878</name>
</gene>
<dbReference type="Gene3D" id="1.25.10.10">
    <property type="entry name" value="Leucine-rich Repeat Variant"/>
    <property type="match status" value="1"/>
</dbReference>
<dbReference type="GO" id="GO:0042393">
    <property type="term" value="F:histone binding"/>
    <property type="evidence" value="ECO:0007669"/>
    <property type="project" value="TreeGrafter"/>
</dbReference>
<dbReference type="GO" id="GO:0007076">
    <property type="term" value="P:mitotic chromosome condensation"/>
    <property type="evidence" value="ECO:0007669"/>
    <property type="project" value="InterPro"/>
</dbReference>
<protein>
    <recommendedName>
        <fullName evidence="3">Condensin complex subunit 1 C-terminal domain-containing protein</fullName>
    </recommendedName>
</protein>